<evidence type="ECO:0000313" key="4">
    <source>
        <dbReference type="EMBL" id="AEW95454.1"/>
    </source>
</evidence>
<dbReference type="InterPro" id="IPR053465">
    <property type="entry name" value="Sortase_Class_E"/>
</dbReference>
<dbReference type="KEGG" id="sct:SCAT_3091"/>
<accession>F8JSD8</accession>
<dbReference type="InterPro" id="IPR042003">
    <property type="entry name" value="Sortase_E"/>
</dbReference>
<feature type="compositionally biased region" description="Pro residues" evidence="3">
    <location>
        <begin position="105"/>
        <end position="131"/>
    </location>
</feature>
<dbReference type="Pfam" id="PF04203">
    <property type="entry name" value="Sortase"/>
    <property type="match status" value="1"/>
</dbReference>
<accession>G8WWU0</accession>
<dbReference type="eggNOG" id="COG3764">
    <property type="taxonomic scope" value="Bacteria"/>
</dbReference>
<dbReference type="HOGENOM" id="CLU_045680_5_2_11"/>
<dbReference type="STRING" id="1003195.SCATT_30830"/>
<feature type="active site" description="Proton donor/acceptor" evidence="2">
    <location>
        <position position="327"/>
    </location>
</feature>
<evidence type="ECO:0000256" key="2">
    <source>
        <dbReference type="PIRSR" id="PIRSR605754-1"/>
    </source>
</evidence>
<dbReference type="SUPFAM" id="SSF63817">
    <property type="entry name" value="Sortase"/>
    <property type="match status" value="1"/>
</dbReference>
<dbReference type="Gene3D" id="2.40.260.10">
    <property type="entry name" value="Sortase"/>
    <property type="match status" value="1"/>
</dbReference>
<dbReference type="KEGG" id="scy:SCATT_30830"/>
<protein>
    <recommendedName>
        <fullName evidence="6">Class E sortase</fullName>
    </recommendedName>
</protein>
<name>F8JSD8_STREN</name>
<feature type="active site" description="Acyl-thioester intermediate" evidence="2">
    <location>
        <position position="396"/>
    </location>
</feature>
<evidence type="ECO:0008006" key="6">
    <source>
        <dbReference type="Google" id="ProtNLM"/>
    </source>
</evidence>
<dbReference type="PATRIC" id="fig|1003195.11.peg.4573"/>
<feature type="region of interest" description="Disordered" evidence="3">
    <location>
        <begin position="31"/>
        <end position="196"/>
    </location>
</feature>
<dbReference type="NCBIfam" id="TIGR01076">
    <property type="entry name" value="sortase_fam"/>
    <property type="match status" value="1"/>
</dbReference>
<evidence type="ECO:0000313" key="5">
    <source>
        <dbReference type="Proteomes" id="UP000007842"/>
    </source>
</evidence>
<dbReference type="AlphaFoldDB" id="F8JSD8"/>
<dbReference type="InterPro" id="IPR023365">
    <property type="entry name" value="Sortase_dom-sf"/>
</dbReference>
<feature type="compositionally biased region" description="Basic residues" evidence="3">
    <location>
        <begin position="159"/>
        <end position="176"/>
    </location>
</feature>
<dbReference type="InterPro" id="IPR005754">
    <property type="entry name" value="Sortase"/>
</dbReference>
<dbReference type="NCBIfam" id="NF033747">
    <property type="entry name" value="class_E_sortase"/>
    <property type="match status" value="1"/>
</dbReference>
<dbReference type="EMBL" id="CP003219">
    <property type="protein sequence ID" value="AEW95454.1"/>
    <property type="molecule type" value="Genomic_DNA"/>
</dbReference>
<dbReference type="RefSeq" id="WP_014143826.1">
    <property type="nucleotide sequence ID" value="NC_016111.1"/>
</dbReference>
<sequence>MTGAGPEHAAGDGPAYQDDAAFAAAVDRLADPLNDPLPGADGAGSPWFRPPAEQRPAPPPPAASGYPTPYGAPAAPYAGVPRQVSAPAYEPYAPRSRPAPGVPSGTPPQPSAPRPRPRPAPAGRPPAPRIPSSPTATAELPVVDAGPVVTEAAVTGGRAARRKAAKRGGRRARPRRAAGPPAPDRPPASRLEARRAARAAKDPLGVVVSRVVGELFITLGALMLLFVAYQLWWTNVLAHEAANGAASTLQHEWAGEHGRSDARDPGAFSPGQGFAIIYIPKLDVKAPIAEGVDKHGVLDRGMVGHYSGALETAMPWDKSGNFALAGHRNTHGEPFRYINKLVPGDKVVVETSSTYYTYEVTSFLPQTSPSNIGVIKPVPAGSGFTRPGRYITLTTCTPEFTSTYRMIVWGKMVEARPRSQGKPDALVQ</sequence>
<dbReference type="OrthoDB" id="5242879at2"/>
<dbReference type="Proteomes" id="UP000007842">
    <property type="component" value="Chromosome"/>
</dbReference>
<keyword evidence="5" id="KW-1185">Reference proteome</keyword>
<organism evidence="4 5">
    <name type="scientific">Streptantibioticus cattleyicolor (strain ATCC 35852 / DSM 46488 / JCM 4925 / NBRC 14057 / NRRL 8057)</name>
    <name type="common">Streptomyces cattleya</name>
    <dbReference type="NCBI Taxonomy" id="1003195"/>
    <lineage>
        <taxon>Bacteria</taxon>
        <taxon>Bacillati</taxon>
        <taxon>Actinomycetota</taxon>
        <taxon>Actinomycetes</taxon>
        <taxon>Kitasatosporales</taxon>
        <taxon>Streptomycetaceae</taxon>
        <taxon>Streptantibioticus</taxon>
    </lineage>
</organism>
<keyword evidence="1" id="KW-0378">Hydrolase</keyword>
<evidence type="ECO:0000256" key="1">
    <source>
        <dbReference type="ARBA" id="ARBA00022801"/>
    </source>
</evidence>
<evidence type="ECO:0000256" key="3">
    <source>
        <dbReference type="SAM" id="MobiDB-lite"/>
    </source>
</evidence>
<reference evidence="5" key="1">
    <citation type="submission" date="2011-12" db="EMBL/GenBank/DDBJ databases">
        <title>Complete genome sequence of Streptomyces cattleya strain DSM 46488.</title>
        <authorList>
            <person name="Ou H.-Y."/>
            <person name="Li P."/>
            <person name="Zhao C."/>
            <person name="O'Hagan D."/>
            <person name="Deng Z."/>
        </authorList>
    </citation>
    <scope>NUCLEOTIDE SEQUENCE [LARGE SCALE GENOMIC DNA]</scope>
    <source>
        <strain evidence="5">ATCC 35852 / DSM 46488 / JCM 4925 / NBRC 14057 / NRRL 8057</strain>
    </source>
</reference>
<proteinExistence type="predicted"/>
<dbReference type="GO" id="GO:0016787">
    <property type="term" value="F:hydrolase activity"/>
    <property type="evidence" value="ECO:0007669"/>
    <property type="project" value="UniProtKB-KW"/>
</dbReference>
<gene>
    <name evidence="4" type="ordered locus">SCATT_30830</name>
</gene>
<dbReference type="CDD" id="cd05830">
    <property type="entry name" value="Sortase_E"/>
    <property type="match status" value="1"/>
</dbReference>
<feature type="compositionally biased region" description="Low complexity" evidence="3">
    <location>
        <begin position="63"/>
        <end position="82"/>
    </location>
</feature>